<dbReference type="OrthoDB" id="2535105at2759"/>
<feature type="transmembrane region" description="Helical" evidence="2">
    <location>
        <begin position="103"/>
        <end position="123"/>
    </location>
</feature>
<keyword evidence="2" id="KW-0472">Membrane</keyword>
<evidence type="ECO:0000313" key="4">
    <source>
        <dbReference type="EMBL" id="TFL05007.1"/>
    </source>
</evidence>
<proteinExistence type="predicted"/>
<gene>
    <name evidence="4" type="ORF">BDV98DRAFT_601446</name>
</gene>
<dbReference type="STRING" id="1884261.A0A5C3QUC2"/>
<feature type="transmembrane region" description="Helical" evidence="2">
    <location>
        <begin position="135"/>
        <end position="158"/>
    </location>
</feature>
<dbReference type="Proteomes" id="UP000305067">
    <property type="component" value="Unassembled WGS sequence"/>
</dbReference>
<dbReference type="InterPro" id="IPR045339">
    <property type="entry name" value="DUF6534"/>
</dbReference>
<dbReference type="EMBL" id="ML178817">
    <property type="protein sequence ID" value="TFL05007.1"/>
    <property type="molecule type" value="Genomic_DNA"/>
</dbReference>
<keyword evidence="2" id="KW-1133">Transmembrane helix</keyword>
<evidence type="ECO:0000256" key="1">
    <source>
        <dbReference type="SAM" id="MobiDB-lite"/>
    </source>
</evidence>
<evidence type="ECO:0000313" key="5">
    <source>
        <dbReference type="Proteomes" id="UP000305067"/>
    </source>
</evidence>
<feature type="compositionally biased region" description="Gly residues" evidence="1">
    <location>
        <begin position="239"/>
        <end position="249"/>
    </location>
</feature>
<reference evidence="4 5" key="1">
    <citation type="journal article" date="2019" name="Nat. Ecol. Evol.">
        <title>Megaphylogeny resolves global patterns of mushroom evolution.</title>
        <authorList>
            <person name="Varga T."/>
            <person name="Krizsan K."/>
            <person name="Foldi C."/>
            <person name="Dima B."/>
            <person name="Sanchez-Garcia M."/>
            <person name="Sanchez-Ramirez S."/>
            <person name="Szollosi G.J."/>
            <person name="Szarkandi J.G."/>
            <person name="Papp V."/>
            <person name="Albert L."/>
            <person name="Andreopoulos W."/>
            <person name="Angelini C."/>
            <person name="Antonin V."/>
            <person name="Barry K.W."/>
            <person name="Bougher N.L."/>
            <person name="Buchanan P."/>
            <person name="Buyck B."/>
            <person name="Bense V."/>
            <person name="Catcheside P."/>
            <person name="Chovatia M."/>
            <person name="Cooper J."/>
            <person name="Damon W."/>
            <person name="Desjardin D."/>
            <person name="Finy P."/>
            <person name="Geml J."/>
            <person name="Haridas S."/>
            <person name="Hughes K."/>
            <person name="Justo A."/>
            <person name="Karasinski D."/>
            <person name="Kautmanova I."/>
            <person name="Kiss B."/>
            <person name="Kocsube S."/>
            <person name="Kotiranta H."/>
            <person name="LaButti K.M."/>
            <person name="Lechner B.E."/>
            <person name="Liimatainen K."/>
            <person name="Lipzen A."/>
            <person name="Lukacs Z."/>
            <person name="Mihaltcheva S."/>
            <person name="Morgado L.N."/>
            <person name="Niskanen T."/>
            <person name="Noordeloos M.E."/>
            <person name="Ohm R.A."/>
            <person name="Ortiz-Santana B."/>
            <person name="Ovrebo C."/>
            <person name="Racz N."/>
            <person name="Riley R."/>
            <person name="Savchenko A."/>
            <person name="Shiryaev A."/>
            <person name="Soop K."/>
            <person name="Spirin V."/>
            <person name="Szebenyi C."/>
            <person name="Tomsovsky M."/>
            <person name="Tulloss R.E."/>
            <person name="Uehling J."/>
            <person name="Grigoriev I.V."/>
            <person name="Vagvolgyi C."/>
            <person name="Papp T."/>
            <person name="Martin F.M."/>
            <person name="Miettinen O."/>
            <person name="Hibbett D.S."/>
            <person name="Nagy L.G."/>
        </authorList>
    </citation>
    <scope>NUCLEOTIDE SEQUENCE [LARGE SCALE GENOMIC DNA]</scope>
    <source>
        <strain evidence="4 5">CBS 309.79</strain>
    </source>
</reference>
<organism evidence="4 5">
    <name type="scientific">Pterulicium gracile</name>
    <dbReference type="NCBI Taxonomy" id="1884261"/>
    <lineage>
        <taxon>Eukaryota</taxon>
        <taxon>Fungi</taxon>
        <taxon>Dikarya</taxon>
        <taxon>Basidiomycota</taxon>
        <taxon>Agaricomycotina</taxon>
        <taxon>Agaricomycetes</taxon>
        <taxon>Agaricomycetidae</taxon>
        <taxon>Agaricales</taxon>
        <taxon>Pleurotineae</taxon>
        <taxon>Pterulaceae</taxon>
        <taxon>Pterulicium</taxon>
    </lineage>
</organism>
<dbReference type="AlphaFoldDB" id="A0A5C3QUC2"/>
<feature type="region of interest" description="Disordered" evidence="1">
    <location>
        <begin position="230"/>
        <end position="249"/>
    </location>
</feature>
<keyword evidence="5" id="KW-1185">Reference proteome</keyword>
<evidence type="ECO:0000259" key="3">
    <source>
        <dbReference type="Pfam" id="PF20152"/>
    </source>
</evidence>
<accession>A0A5C3QUC2</accession>
<sequence length="249" mass="26532">MDPEASVQPSSLDNTFGAYLLGIYGSTATSTASVMDSAFTAVIAHGIYAHRIYAISGGLCWPSITVIALASTRFGCWCALCVVTFKIQYFARLGESLKCARPAVAFSVATDVFIAICLTYYLRKGRSGRKSTDSVLNKLMIVTINNGLLACIVDILVLDSSSTIPISSYTLASTCSRETCMPIRCCLHGTLAIRSGKARRGSTAFSHQHDAQAIRFFKFAHTFHFGNAPLEAGVPPNPGSGGAKGPTRV</sequence>
<evidence type="ECO:0000256" key="2">
    <source>
        <dbReference type="SAM" id="Phobius"/>
    </source>
</evidence>
<protein>
    <recommendedName>
        <fullName evidence="3">DUF6534 domain-containing protein</fullName>
    </recommendedName>
</protein>
<dbReference type="Pfam" id="PF20152">
    <property type="entry name" value="DUF6534"/>
    <property type="match status" value="1"/>
</dbReference>
<feature type="domain" description="DUF6534" evidence="3">
    <location>
        <begin position="107"/>
        <end position="164"/>
    </location>
</feature>
<keyword evidence="2" id="KW-0812">Transmembrane</keyword>
<name>A0A5C3QUC2_9AGAR</name>